<proteinExistence type="predicted"/>
<name>A0ABW5DS67_9PROT</name>
<sequence length="108" mass="11058">MAGLVASAVVAVSVSVVSPVSHPSTATWVSPQSADLGSVLTKWSETAGVSDVSLPPELVGLQVGQVSVKAQDLCTAVQRLVSALRYASPQPRLASCDGEKVLLETASR</sequence>
<protein>
    <submittedName>
        <fullName evidence="1">Uncharacterized protein</fullName>
    </submittedName>
</protein>
<organism evidence="1 2">
    <name type="scientific">Lacibacterium aquatile</name>
    <dbReference type="NCBI Taxonomy" id="1168082"/>
    <lineage>
        <taxon>Bacteria</taxon>
        <taxon>Pseudomonadati</taxon>
        <taxon>Pseudomonadota</taxon>
        <taxon>Alphaproteobacteria</taxon>
        <taxon>Rhodospirillales</taxon>
        <taxon>Rhodospirillaceae</taxon>
    </lineage>
</organism>
<gene>
    <name evidence="1" type="ORF">ACFSM5_13580</name>
</gene>
<keyword evidence="2" id="KW-1185">Reference proteome</keyword>
<dbReference type="RefSeq" id="WP_379876969.1">
    <property type="nucleotide sequence ID" value="NZ_JBHUIP010000012.1"/>
</dbReference>
<evidence type="ECO:0000313" key="2">
    <source>
        <dbReference type="Proteomes" id="UP001597295"/>
    </source>
</evidence>
<accession>A0ABW5DS67</accession>
<dbReference type="EMBL" id="JBHUIP010000012">
    <property type="protein sequence ID" value="MFD2263927.1"/>
    <property type="molecule type" value="Genomic_DNA"/>
</dbReference>
<evidence type="ECO:0000313" key="1">
    <source>
        <dbReference type="EMBL" id="MFD2263927.1"/>
    </source>
</evidence>
<reference evidence="2" key="1">
    <citation type="journal article" date="2019" name="Int. J. Syst. Evol. Microbiol.">
        <title>The Global Catalogue of Microorganisms (GCM) 10K type strain sequencing project: providing services to taxonomists for standard genome sequencing and annotation.</title>
        <authorList>
            <consortium name="The Broad Institute Genomics Platform"/>
            <consortium name="The Broad Institute Genome Sequencing Center for Infectious Disease"/>
            <person name="Wu L."/>
            <person name="Ma J."/>
        </authorList>
    </citation>
    <scope>NUCLEOTIDE SEQUENCE [LARGE SCALE GENOMIC DNA]</scope>
    <source>
        <strain evidence="2">CGMCC 1.19062</strain>
    </source>
</reference>
<comment type="caution">
    <text evidence="1">The sequence shown here is derived from an EMBL/GenBank/DDBJ whole genome shotgun (WGS) entry which is preliminary data.</text>
</comment>
<dbReference type="Proteomes" id="UP001597295">
    <property type="component" value="Unassembled WGS sequence"/>
</dbReference>